<reference evidence="2" key="1">
    <citation type="journal article" date="2020" name="Stud. Mycol.">
        <title>101 Dothideomycetes genomes: a test case for predicting lifestyles and emergence of pathogens.</title>
        <authorList>
            <person name="Haridas S."/>
            <person name="Albert R."/>
            <person name="Binder M."/>
            <person name="Bloem J."/>
            <person name="Labutti K."/>
            <person name="Salamov A."/>
            <person name="Andreopoulos B."/>
            <person name="Baker S."/>
            <person name="Barry K."/>
            <person name="Bills G."/>
            <person name="Bluhm B."/>
            <person name="Cannon C."/>
            <person name="Castanera R."/>
            <person name="Culley D."/>
            <person name="Daum C."/>
            <person name="Ezra D."/>
            <person name="Gonzalez J."/>
            <person name="Henrissat B."/>
            <person name="Kuo A."/>
            <person name="Liang C."/>
            <person name="Lipzen A."/>
            <person name="Lutzoni F."/>
            <person name="Magnuson J."/>
            <person name="Mondo S."/>
            <person name="Nolan M."/>
            <person name="Ohm R."/>
            <person name="Pangilinan J."/>
            <person name="Park H.-J."/>
            <person name="Ramirez L."/>
            <person name="Alfaro M."/>
            <person name="Sun H."/>
            <person name="Tritt A."/>
            <person name="Yoshinaga Y."/>
            <person name="Zwiers L.-H."/>
            <person name="Turgeon B."/>
            <person name="Goodwin S."/>
            <person name="Spatafora J."/>
            <person name="Crous P."/>
            <person name="Grigoriev I."/>
        </authorList>
    </citation>
    <scope>NUCLEOTIDE SEQUENCE</scope>
    <source>
        <strain evidence="2">CBS 113818</strain>
    </source>
</reference>
<feature type="region of interest" description="Disordered" evidence="1">
    <location>
        <begin position="101"/>
        <end position="135"/>
    </location>
</feature>
<keyword evidence="3" id="KW-1185">Reference proteome</keyword>
<evidence type="ECO:0000313" key="2">
    <source>
        <dbReference type="EMBL" id="KAF2831400.1"/>
    </source>
</evidence>
<accession>A0A6A7ADM0</accession>
<gene>
    <name evidence="2" type="ORF">CC86DRAFT_281953</name>
</gene>
<dbReference type="AlphaFoldDB" id="A0A6A7ADM0"/>
<dbReference type="OrthoDB" id="10056939at2759"/>
<dbReference type="Proteomes" id="UP000799424">
    <property type="component" value="Unassembled WGS sequence"/>
</dbReference>
<protein>
    <submittedName>
        <fullName evidence="2">Uncharacterized protein</fullName>
    </submittedName>
</protein>
<proteinExistence type="predicted"/>
<dbReference type="EMBL" id="MU006218">
    <property type="protein sequence ID" value="KAF2831400.1"/>
    <property type="molecule type" value="Genomic_DNA"/>
</dbReference>
<organism evidence="2 3">
    <name type="scientific">Ophiobolus disseminans</name>
    <dbReference type="NCBI Taxonomy" id="1469910"/>
    <lineage>
        <taxon>Eukaryota</taxon>
        <taxon>Fungi</taxon>
        <taxon>Dikarya</taxon>
        <taxon>Ascomycota</taxon>
        <taxon>Pezizomycotina</taxon>
        <taxon>Dothideomycetes</taxon>
        <taxon>Pleosporomycetidae</taxon>
        <taxon>Pleosporales</taxon>
        <taxon>Pleosporineae</taxon>
        <taxon>Phaeosphaeriaceae</taxon>
        <taxon>Ophiobolus</taxon>
    </lineage>
</organism>
<evidence type="ECO:0000256" key="1">
    <source>
        <dbReference type="SAM" id="MobiDB-lite"/>
    </source>
</evidence>
<evidence type="ECO:0000313" key="3">
    <source>
        <dbReference type="Proteomes" id="UP000799424"/>
    </source>
</evidence>
<name>A0A6A7ADM0_9PLEO</name>
<sequence length="204" mass="22937">MLKSCRKQRPSVFRQMAVKTPARRSNTDPVITTKKRKTKSNKEYVQVVPTNFMDLELTGLPQRDEPNRLRRKPSTMSIPEKQAPEIRASTRFFARSATTDFAGARSPHAGVPIRSSSGPKSKRSTTSLPTQNGATYPTFYRRRLDASTRNRVYLRHDDEALSSNSQQLFRRIPGSVLGGLILHSSLVVAVPARLTNSVDIYTLH</sequence>
<feature type="compositionally biased region" description="Polar residues" evidence="1">
    <location>
        <begin position="114"/>
        <end position="135"/>
    </location>
</feature>